<evidence type="ECO:0000256" key="1">
    <source>
        <dbReference type="ARBA" id="ARBA00004123"/>
    </source>
</evidence>
<evidence type="ECO:0000256" key="11">
    <source>
        <dbReference type="SAM" id="MobiDB-lite"/>
    </source>
</evidence>
<evidence type="ECO:0000256" key="9">
    <source>
        <dbReference type="ARBA" id="ARBA00023163"/>
    </source>
</evidence>
<dbReference type="PANTHER" id="PTHR31744:SF216">
    <property type="entry name" value="NAC TRANSCRIPTION FACTOR"/>
    <property type="match status" value="1"/>
</dbReference>
<dbReference type="FunFam" id="2.170.150.80:FF:000002">
    <property type="entry name" value="Nac domain-containing protein 86"/>
    <property type="match status" value="1"/>
</dbReference>
<evidence type="ECO:0000256" key="12">
    <source>
        <dbReference type="SAM" id="Phobius"/>
    </source>
</evidence>
<dbReference type="Proteomes" id="UP001443914">
    <property type="component" value="Unassembled WGS sequence"/>
</dbReference>
<evidence type="ECO:0000313" key="14">
    <source>
        <dbReference type="EMBL" id="KAK9705448.1"/>
    </source>
</evidence>
<dbReference type="Pfam" id="PF02365">
    <property type="entry name" value="NAM"/>
    <property type="match status" value="1"/>
</dbReference>
<dbReference type="Gene3D" id="2.170.150.80">
    <property type="entry name" value="NAC domain"/>
    <property type="match status" value="1"/>
</dbReference>
<dbReference type="PANTHER" id="PTHR31744">
    <property type="entry name" value="PROTEIN CUP-SHAPED COTYLEDON 2-RELATED"/>
    <property type="match status" value="1"/>
</dbReference>
<evidence type="ECO:0000256" key="8">
    <source>
        <dbReference type="ARBA" id="ARBA00023159"/>
    </source>
</evidence>
<dbReference type="GO" id="GO:0005634">
    <property type="term" value="C:nucleus"/>
    <property type="evidence" value="ECO:0007669"/>
    <property type="project" value="UniProtKB-SubCell"/>
</dbReference>
<evidence type="ECO:0000256" key="6">
    <source>
        <dbReference type="ARBA" id="ARBA00023125"/>
    </source>
</evidence>
<evidence type="ECO:0000259" key="13">
    <source>
        <dbReference type="PROSITE" id="PS51005"/>
    </source>
</evidence>
<evidence type="ECO:0000256" key="10">
    <source>
        <dbReference type="ARBA" id="ARBA00023242"/>
    </source>
</evidence>
<protein>
    <recommendedName>
        <fullName evidence="13">NAC domain-containing protein</fullName>
    </recommendedName>
</protein>
<proteinExistence type="predicted"/>
<sequence length="569" mass="63930">MTSTSKMNLCDDDWPPGFRFHPTDEELILYYLKRKICRRKLKLDVIAEVDVYKWEPEDLPGLSSLKNGDRQWFFFSPRDRKYPNSSRANRATRQGYWKATGKDRTITCNSRDVGIKKTLVFYRGRAPSGQRTDWVMHEYVLEEDELKRCQNVHDHYAIYKMFKKSGPGPKNGEQYGAPFREEEWLDDDFRKNSSNHNLVSIDQQVKNVSPVETCTDAQVDISKTGVDVLLNGMLDEHPTWPVNLDDFEEALTQLQAAEENQNTFNASVGGAVYFEPSMTHTVGHQQNNLNSNFSAGQSWDVTEVTSAVTSDFTVCPEFADRQLSVDDFLEMDDLVGPEPAQIPSIQAQPTINVYDNGQLIDDGFDLYHDADLFLGDFAHNNQTMLPTQYLMSQDDGFIDQLDLCPDNVPTFGNESWNYGANSYLHNPTEASQTSMPLQPSGVVYTGVPESLPNESNQNQNEKPTQQSQQWLSSTLWSFVESIPAAPASAAESVLVNKAFKRMSSLRRVRITSRSTVTGTASAVGSASAGVGRVKGFFTFSILAVLFAVLCLFIGSHSSIFGKLHCRMNL</sequence>
<reference evidence="14" key="1">
    <citation type="submission" date="2024-03" db="EMBL/GenBank/DDBJ databases">
        <title>WGS assembly of Saponaria officinalis var. Norfolk2.</title>
        <authorList>
            <person name="Jenkins J."/>
            <person name="Shu S."/>
            <person name="Grimwood J."/>
            <person name="Barry K."/>
            <person name="Goodstein D."/>
            <person name="Schmutz J."/>
            <person name="Leebens-Mack J."/>
            <person name="Osbourn A."/>
        </authorList>
    </citation>
    <scope>NUCLEOTIDE SEQUENCE [LARGE SCALE GENOMIC DNA]</scope>
    <source>
        <strain evidence="14">JIC</strain>
    </source>
</reference>
<dbReference type="SUPFAM" id="SSF101941">
    <property type="entry name" value="NAC domain"/>
    <property type="match status" value="1"/>
</dbReference>
<name>A0AAW1JR74_SAPOF</name>
<keyword evidence="15" id="KW-1185">Reference proteome</keyword>
<feature type="transmembrane region" description="Helical" evidence="12">
    <location>
        <begin position="535"/>
        <end position="554"/>
    </location>
</feature>
<evidence type="ECO:0000256" key="7">
    <source>
        <dbReference type="ARBA" id="ARBA00023136"/>
    </source>
</evidence>
<keyword evidence="4 12" id="KW-1133">Transmembrane helix</keyword>
<evidence type="ECO:0000313" key="15">
    <source>
        <dbReference type="Proteomes" id="UP001443914"/>
    </source>
</evidence>
<evidence type="ECO:0000256" key="4">
    <source>
        <dbReference type="ARBA" id="ARBA00022989"/>
    </source>
</evidence>
<keyword evidence="7 12" id="KW-0472">Membrane</keyword>
<organism evidence="14 15">
    <name type="scientific">Saponaria officinalis</name>
    <name type="common">Common soapwort</name>
    <name type="synonym">Lychnis saponaria</name>
    <dbReference type="NCBI Taxonomy" id="3572"/>
    <lineage>
        <taxon>Eukaryota</taxon>
        <taxon>Viridiplantae</taxon>
        <taxon>Streptophyta</taxon>
        <taxon>Embryophyta</taxon>
        <taxon>Tracheophyta</taxon>
        <taxon>Spermatophyta</taxon>
        <taxon>Magnoliopsida</taxon>
        <taxon>eudicotyledons</taxon>
        <taxon>Gunneridae</taxon>
        <taxon>Pentapetalae</taxon>
        <taxon>Caryophyllales</taxon>
        <taxon>Caryophyllaceae</taxon>
        <taxon>Caryophylleae</taxon>
        <taxon>Saponaria</taxon>
    </lineage>
</organism>
<comment type="caution">
    <text evidence="14">The sequence shown here is derived from an EMBL/GenBank/DDBJ whole genome shotgun (WGS) entry which is preliminary data.</text>
</comment>
<accession>A0AAW1JR74</accession>
<gene>
    <name evidence="14" type="ORF">RND81_07G058000</name>
</gene>
<feature type="compositionally biased region" description="Polar residues" evidence="11">
    <location>
        <begin position="452"/>
        <end position="463"/>
    </location>
</feature>
<dbReference type="GO" id="GO:0006355">
    <property type="term" value="P:regulation of DNA-templated transcription"/>
    <property type="evidence" value="ECO:0007669"/>
    <property type="project" value="InterPro"/>
</dbReference>
<keyword evidence="5" id="KW-0805">Transcription regulation</keyword>
<keyword evidence="6" id="KW-0238">DNA-binding</keyword>
<dbReference type="AlphaFoldDB" id="A0AAW1JR74"/>
<evidence type="ECO:0000256" key="3">
    <source>
        <dbReference type="ARBA" id="ARBA00022692"/>
    </source>
</evidence>
<feature type="region of interest" description="Disordered" evidence="11">
    <location>
        <begin position="446"/>
        <end position="466"/>
    </location>
</feature>
<feature type="domain" description="NAC" evidence="13">
    <location>
        <begin position="14"/>
        <end position="164"/>
    </location>
</feature>
<dbReference type="GO" id="GO:0016020">
    <property type="term" value="C:membrane"/>
    <property type="evidence" value="ECO:0007669"/>
    <property type="project" value="UniProtKB-SubCell"/>
</dbReference>
<keyword evidence="10" id="KW-0539">Nucleus</keyword>
<keyword evidence="8" id="KW-0010">Activator</keyword>
<comment type="subcellular location">
    <subcellularLocation>
        <location evidence="2">Membrane</location>
        <topology evidence="2">Single-pass membrane protein</topology>
    </subcellularLocation>
    <subcellularLocation>
        <location evidence="1">Nucleus</location>
    </subcellularLocation>
</comment>
<evidence type="ECO:0000256" key="5">
    <source>
        <dbReference type="ARBA" id="ARBA00023015"/>
    </source>
</evidence>
<dbReference type="PROSITE" id="PS51005">
    <property type="entry name" value="NAC"/>
    <property type="match status" value="1"/>
</dbReference>
<dbReference type="InterPro" id="IPR003441">
    <property type="entry name" value="NAC-dom"/>
</dbReference>
<keyword evidence="9" id="KW-0804">Transcription</keyword>
<dbReference type="GO" id="GO:0000976">
    <property type="term" value="F:transcription cis-regulatory region binding"/>
    <property type="evidence" value="ECO:0007669"/>
    <property type="project" value="UniProtKB-ARBA"/>
</dbReference>
<evidence type="ECO:0000256" key="2">
    <source>
        <dbReference type="ARBA" id="ARBA00004167"/>
    </source>
</evidence>
<keyword evidence="3 12" id="KW-0812">Transmembrane</keyword>
<dbReference type="EMBL" id="JBDFQZ010000007">
    <property type="protein sequence ID" value="KAK9705448.1"/>
    <property type="molecule type" value="Genomic_DNA"/>
</dbReference>
<dbReference type="InterPro" id="IPR036093">
    <property type="entry name" value="NAC_dom_sf"/>
</dbReference>